<organism evidence="2">
    <name type="scientific">uncultured Caudovirales phage</name>
    <dbReference type="NCBI Taxonomy" id="2100421"/>
    <lineage>
        <taxon>Viruses</taxon>
        <taxon>Duplodnaviria</taxon>
        <taxon>Heunggongvirae</taxon>
        <taxon>Uroviricota</taxon>
        <taxon>Caudoviricetes</taxon>
        <taxon>Peduoviridae</taxon>
        <taxon>Maltschvirus</taxon>
        <taxon>Maltschvirus maltsch</taxon>
    </lineage>
</organism>
<dbReference type="EMBL" id="LR797073">
    <property type="protein sequence ID" value="CAB4185030.1"/>
    <property type="molecule type" value="Genomic_DNA"/>
</dbReference>
<name>A0A6J5QK71_9CAUD</name>
<protein>
    <submittedName>
        <fullName evidence="2">Uncharacterized protein</fullName>
    </submittedName>
</protein>
<reference evidence="2" key="1">
    <citation type="submission" date="2020-05" db="EMBL/GenBank/DDBJ databases">
        <authorList>
            <person name="Chiriac C."/>
            <person name="Salcher M."/>
            <person name="Ghai R."/>
            <person name="Kavagutti S V."/>
        </authorList>
    </citation>
    <scope>NUCLEOTIDE SEQUENCE</scope>
</reference>
<evidence type="ECO:0000313" key="2">
    <source>
        <dbReference type="EMBL" id="CAB4185030.1"/>
    </source>
</evidence>
<gene>
    <name evidence="2" type="ORF">UFOVP1118_21</name>
</gene>
<evidence type="ECO:0000256" key="1">
    <source>
        <dbReference type="SAM" id="MobiDB-lite"/>
    </source>
</evidence>
<sequence>MSVTQAQLAARWELSKGRISQLVADGMPLDSIESAERWRAARHMATGIAPSNYRMEPSSPEETETQSLDDEAGERPTTVLETFDSIVERQRILVQLSRNQYIQAVRQGSPQQSKLYASYDKTVNTLTKLKAEADRLAVNNREYIRATDAGEAMRSLMSDVVNRLDKLALDVAEGCNPENPAKAVKVLDAWVRKVRSELSKDD</sequence>
<feature type="region of interest" description="Disordered" evidence="1">
    <location>
        <begin position="49"/>
        <end position="76"/>
    </location>
</feature>
<proteinExistence type="predicted"/>
<accession>A0A6J5QK71</accession>
<feature type="compositionally biased region" description="Acidic residues" evidence="1">
    <location>
        <begin position="59"/>
        <end position="72"/>
    </location>
</feature>